<reference evidence="1" key="1">
    <citation type="submission" date="2021-01" db="EMBL/GenBank/DDBJ databases">
        <title>Complete genome sequence of Clostridiales bacterium R-7.</title>
        <authorList>
            <person name="Mahoney-Kurpe S.C."/>
            <person name="Palevich N."/>
            <person name="Koike S."/>
            <person name="Moon C.D."/>
            <person name="Attwood G.T."/>
        </authorList>
    </citation>
    <scope>NUCLEOTIDE SEQUENCE</scope>
    <source>
        <strain evidence="1">R-7</strain>
    </source>
</reference>
<evidence type="ECO:0000313" key="1">
    <source>
        <dbReference type="EMBL" id="QUC66147.1"/>
    </source>
</evidence>
<sequence length="83" mass="9162">MKKGLPLFLLTLYCVFCMVMTPTQASAYIDPSTTTFIIQAGIGLVVAIAAGFSIYWRKAKKKINKAVGREEVSKDESDDLEDL</sequence>
<accession>A0AC61MUW3</accession>
<evidence type="ECO:0000313" key="2">
    <source>
        <dbReference type="Proteomes" id="UP000682782"/>
    </source>
</evidence>
<gene>
    <name evidence="1" type="ORF">JYE49_09725</name>
</gene>
<proteinExistence type="predicted"/>
<dbReference type="Proteomes" id="UP000682782">
    <property type="component" value="Chromosome"/>
</dbReference>
<protein>
    <submittedName>
        <fullName evidence="1">Uncharacterized protein</fullName>
    </submittedName>
</protein>
<organism evidence="1 2">
    <name type="scientific">Aristaeella hokkaidonensis</name>
    <dbReference type="NCBI Taxonomy" id="3046382"/>
    <lineage>
        <taxon>Bacteria</taxon>
        <taxon>Bacillati</taxon>
        <taxon>Bacillota</taxon>
        <taxon>Clostridia</taxon>
        <taxon>Eubacteriales</taxon>
        <taxon>Aristaeellaceae</taxon>
        <taxon>Aristaeella</taxon>
    </lineage>
</organism>
<keyword evidence="2" id="KW-1185">Reference proteome</keyword>
<dbReference type="EMBL" id="CP068393">
    <property type="protein sequence ID" value="QUC66147.1"/>
    <property type="molecule type" value="Genomic_DNA"/>
</dbReference>
<name>A0AC61MUW3_9FIRM</name>